<sequence>MYPNEIVKVTHKYRGDWWKSYTRQGETCLPPFRHVGSITPCLQLLAHAASHRHTRTDHHICRLDKETPAHRSSFKTLKQTAGADPGLEFFSTFEAGKRGNDKGDTDRRTKCPVPPTSRAVVAVVLCIAMRPYQFIGVQSEAKLCAGKSSVKCAVETKEGGCVFNILKRGEGGERVAEVSHRSAMQETAAFLAEPRSAERSLCALRSFMLCLITVYRHGGGNGYLQYCDRAQTQWAACHVALLFKTEKFDTVSLSKCRVQLVHYPWSASHIHNIAADRTRSDECCTVELSSTSAVRSPPIKRWSPQPADIGHEVTANQEVEPTARRASHSPQTSVMRSPPIKRWSLQPAEHVDIGHEVTANQEVEPTARKACRHRPSPPIKRWSPQPADIGHEVTANQEVEPTARRALIANDVFTGNCNRLKDIGKSVGIMGILGMFASWPAAGPDAALIMWDECTMSHRAHVEAVDRTSKDLRSSTAIMGGVTFVFAGDFRQTLPVVTKGMRADIIKAFLKSSPLWSSIQHLNLRTNMRAYLGGDTHKDFPQQLLASKRQRVSDTRARESSAERLQRLASQNELHVFAGNIVPLADEALLCPELELHETWPSDVPTAPRVLAARLPICLRLGRRAPADISDGPAAYKLLQKHSAHSGKNATNNTETNNVFSARQHAATSHFAGGNRCASKVKKRGSDTGDITRTPSASSLLRARPRWRVLCPVGVQEPPSRVRNTFAWTPSYMAPACLRCLKRVKRVCRRCSSLVLSGLVRPLFSSPRAPGGGASHHAVAPRHELPTSPPRARELRVSRVYPPPPPSVPSTDSAFAKGKTHPGKRARLNSVPTRTAALCAVACDTWDEAVREGFGGRDPIRGYLIRIASGVTPLPTRPALHSLPHWKVEERRRQTDNRKTRESTKTTRPTGHANVFRPSTPDKNKSRLEMAAGGTGYAGGKGRVGIEYCVLWEGLTRTTDCRGLSSRRGGGGTYSPIQSAKAPSITTSHSLPLQYRKQQARTWTHSAGCRVLIHFEFGFFP</sequence>
<keyword evidence="1" id="KW-0233">DNA recombination</keyword>
<keyword evidence="1" id="KW-0378">Hydrolase</keyword>
<evidence type="ECO:0000313" key="4">
    <source>
        <dbReference type="EMBL" id="KAJ8874226.1"/>
    </source>
</evidence>
<accession>A0ABQ9GQE0</accession>
<evidence type="ECO:0000259" key="3">
    <source>
        <dbReference type="Pfam" id="PF05970"/>
    </source>
</evidence>
<keyword evidence="1" id="KW-0234">DNA repair</keyword>
<feature type="domain" description="DNA helicase Pif1-like DEAD-box helicase" evidence="3">
    <location>
        <begin position="446"/>
        <end position="532"/>
    </location>
</feature>
<keyword evidence="1" id="KW-0227">DNA damage</keyword>
<protein>
    <recommendedName>
        <fullName evidence="1">ATP-dependent DNA helicase</fullName>
        <ecNumber evidence="1">5.6.2.3</ecNumber>
    </recommendedName>
</protein>
<comment type="similarity">
    <text evidence="1">Belongs to the helicase family.</text>
</comment>
<keyword evidence="1" id="KW-0547">Nucleotide-binding</keyword>
<evidence type="ECO:0000313" key="5">
    <source>
        <dbReference type="Proteomes" id="UP001159363"/>
    </source>
</evidence>
<dbReference type="Proteomes" id="UP001159363">
    <property type="component" value="Chromosome 9"/>
</dbReference>
<feature type="compositionally biased region" description="Basic and acidic residues" evidence="2">
    <location>
        <begin position="781"/>
        <end position="797"/>
    </location>
</feature>
<comment type="caution">
    <text evidence="4">The sequence shown here is derived from an EMBL/GenBank/DDBJ whole genome shotgun (WGS) entry which is preliminary data.</text>
</comment>
<feature type="compositionally biased region" description="Basic and acidic residues" evidence="2">
    <location>
        <begin position="888"/>
        <end position="905"/>
    </location>
</feature>
<evidence type="ECO:0000256" key="2">
    <source>
        <dbReference type="SAM" id="MobiDB-lite"/>
    </source>
</evidence>
<feature type="region of interest" description="Disordered" evidence="2">
    <location>
        <begin position="363"/>
        <end position="387"/>
    </location>
</feature>
<gene>
    <name evidence="4" type="ORF">PR048_025068</name>
</gene>
<dbReference type="PANTHER" id="PTHR10492:SF94">
    <property type="entry name" value="ATP-DEPENDENT DNA HELICASE"/>
    <property type="match status" value="1"/>
</dbReference>
<dbReference type="Gene3D" id="3.40.50.300">
    <property type="entry name" value="P-loop containing nucleotide triphosphate hydrolases"/>
    <property type="match status" value="1"/>
</dbReference>
<comment type="cofactor">
    <cofactor evidence="1">
        <name>Mg(2+)</name>
        <dbReference type="ChEBI" id="CHEBI:18420"/>
    </cofactor>
</comment>
<feature type="region of interest" description="Disordered" evidence="2">
    <location>
        <begin position="316"/>
        <end position="337"/>
    </location>
</feature>
<organism evidence="4 5">
    <name type="scientific">Dryococelus australis</name>
    <dbReference type="NCBI Taxonomy" id="614101"/>
    <lineage>
        <taxon>Eukaryota</taxon>
        <taxon>Metazoa</taxon>
        <taxon>Ecdysozoa</taxon>
        <taxon>Arthropoda</taxon>
        <taxon>Hexapoda</taxon>
        <taxon>Insecta</taxon>
        <taxon>Pterygota</taxon>
        <taxon>Neoptera</taxon>
        <taxon>Polyneoptera</taxon>
        <taxon>Phasmatodea</taxon>
        <taxon>Verophasmatodea</taxon>
        <taxon>Anareolatae</taxon>
        <taxon>Phasmatidae</taxon>
        <taxon>Eurycanthinae</taxon>
        <taxon>Dryococelus</taxon>
    </lineage>
</organism>
<dbReference type="EC" id="5.6.2.3" evidence="1"/>
<keyword evidence="5" id="KW-1185">Reference proteome</keyword>
<dbReference type="InterPro" id="IPR010285">
    <property type="entry name" value="DNA_helicase_pif1-like_DEAD"/>
</dbReference>
<feature type="region of interest" description="Disordered" evidence="2">
    <location>
        <begin position="671"/>
        <end position="697"/>
    </location>
</feature>
<keyword evidence="1" id="KW-0067">ATP-binding</keyword>
<comment type="catalytic activity">
    <reaction evidence="1">
        <text>ATP + H2O = ADP + phosphate + H(+)</text>
        <dbReference type="Rhea" id="RHEA:13065"/>
        <dbReference type="ChEBI" id="CHEBI:15377"/>
        <dbReference type="ChEBI" id="CHEBI:15378"/>
        <dbReference type="ChEBI" id="CHEBI:30616"/>
        <dbReference type="ChEBI" id="CHEBI:43474"/>
        <dbReference type="ChEBI" id="CHEBI:456216"/>
        <dbReference type="EC" id="5.6.2.3"/>
    </reaction>
</comment>
<dbReference type="Pfam" id="PF05970">
    <property type="entry name" value="PIF1"/>
    <property type="match status" value="1"/>
</dbReference>
<proteinExistence type="inferred from homology"/>
<dbReference type="PANTHER" id="PTHR10492">
    <property type="match status" value="1"/>
</dbReference>
<reference evidence="4 5" key="1">
    <citation type="submission" date="2023-02" db="EMBL/GenBank/DDBJ databases">
        <title>LHISI_Scaffold_Assembly.</title>
        <authorList>
            <person name="Stuart O.P."/>
            <person name="Cleave R."/>
            <person name="Magrath M.J.L."/>
            <person name="Mikheyev A.S."/>
        </authorList>
    </citation>
    <scope>NUCLEOTIDE SEQUENCE [LARGE SCALE GENOMIC DNA]</scope>
    <source>
        <strain evidence="4">Daus_M_001</strain>
        <tissue evidence="4">Leg muscle</tissue>
    </source>
</reference>
<feature type="region of interest" description="Disordered" evidence="2">
    <location>
        <begin position="768"/>
        <end position="827"/>
    </location>
</feature>
<keyword evidence="1" id="KW-0347">Helicase</keyword>
<dbReference type="InterPro" id="IPR027417">
    <property type="entry name" value="P-loop_NTPase"/>
</dbReference>
<feature type="compositionally biased region" description="Basic residues" evidence="2">
    <location>
        <begin position="818"/>
        <end position="827"/>
    </location>
</feature>
<evidence type="ECO:0000256" key="1">
    <source>
        <dbReference type="RuleBase" id="RU363044"/>
    </source>
</evidence>
<feature type="region of interest" description="Disordered" evidence="2">
    <location>
        <begin position="966"/>
        <end position="986"/>
    </location>
</feature>
<feature type="region of interest" description="Disordered" evidence="2">
    <location>
        <begin position="888"/>
        <end position="927"/>
    </location>
</feature>
<dbReference type="EMBL" id="JARBHB010000010">
    <property type="protein sequence ID" value="KAJ8874226.1"/>
    <property type="molecule type" value="Genomic_DNA"/>
</dbReference>
<name>A0ABQ9GQE0_9NEOP</name>